<keyword evidence="2" id="KW-1185">Reference proteome</keyword>
<proteinExistence type="predicted"/>
<accession>A0AAC8VVF3</accession>
<evidence type="ECO:0000313" key="2">
    <source>
        <dbReference type="Proteomes" id="UP000069935"/>
    </source>
</evidence>
<name>A0AAC8VVF3_9PROT</name>
<dbReference type="Proteomes" id="UP000069935">
    <property type="component" value="Chromosome 1"/>
</dbReference>
<gene>
    <name evidence="1" type="ORF">AL072_03340</name>
</gene>
<reference evidence="1 2" key="2">
    <citation type="journal article" date="2016" name="Genome Announc.">
        <title>Complete Genome Sequence of a Strain of Azospirillum thiophilum Isolated from a Sulfide Spring.</title>
        <authorList>
            <person name="Fomenkov A."/>
            <person name="Vincze T."/>
            <person name="Grabovich M."/>
            <person name="Anton B.P."/>
            <person name="Dubinina G."/>
            <person name="Orlova M."/>
            <person name="Belousova E."/>
            <person name="Roberts R.J."/>
        </authorList>
    </citation>
    <scope>NUCLEOTIDE SEQUENCE [LARGE SCALE GENOMIC DNA]</scope>
    <source>
        <strain evidence="1 2">BV-S</strain>
    </source>
</reference>
<sequence>MQDGQIAFFFENNSDATIDHISINVTFHSRKFPNQPLDNHAAQFEYSDPESVNQDSYEIPNRHCSDVDFIRVRDVGYCKVKGVIFPLCRNYLEPDVIEIDGVTP</sequence>
<protein>
    <submittedName>
        <fullName evidence="1">Uncharacterized protein</fullName>
    </submittedName>
</protein>
<evidence type="ECO:0000313" key="1">
    <source>
        <dbReference type="EMBL" id="ALG70111.1"/>
    </source>
</evidence>
<dbReference type="KEGG" id="ati:AL072_03340"/>
<dbReference type="AlphaFoldDB" id="A0AAC8VVF3"/>
<organism evidence="1 2">
    <name type="scientific">Azospirillum thiophilum</name>
    <dbReference type="NCBI Taxonomy" id="528244"/>
    <lineage>
        <taxon>Bacteria</taxon>
        <taxon>Pseudomonadati</taxon>
        <taxon>Pseudomonadota</taxon>
        <taxon>Alphaproteobacteria</taxon>
        <taxon>Rhodospirillales</taxon>
        <taxon>Azospirillaceae</taxon>
        <taxon>Azospirillum</taxon>
    </lineage>
</organism>
<dbReference type="EMBL" id="CP012401">
    <property type="protein sequence ID" value="ALG70111.1"/>
    <property type="molecule type" value="Genomic_DNA"/>
</dbReference>
<reference evidence="2" key="1">
    <citation type="submission" date="2015-08" db="EMBL/GenBank/DDBJ databases">
        <title>Complete Genome Sequence of Azospirillum thiophilum BV-S.</title>
        <authorList>
            <person name="Fomenkov A."/>
            <person name="Vincze T."/>
            <person name="Grabovich M."/>
            <person name="Dubinina G."/>
            <person name="Orlova M."/>
            <person name="Belousova E."/>
            <person name="Roberts R.J."/>
        </authorList>
    </citation>
    <scope>NUCLEOTIDE SEQUENCE [LARGE SCALE GENOMIC DNA]</scope>
    <source>
        <strain evidence="2">BV-S</strain>
    </source>
</reference>